<proteinExistence type="predicted"/>
<name>A0A318HJZ9_9MYCO</name>
<gene>
    <name evidence="2" type="ORF">C8E89_10370</name>
</gene>
<dbReference type="Gene3D" id="3.40.50.1820">
    <property type="entry name" value="alpha/beta hydrolase"/>
    <property type="match status" value="1"/>
</dbReference>
<dbReference type="Pfam" id="PF07859">
    <property type="entry name" value="Abhydrolase_3"/>
    <property type="match status" value="1"/>
</dbReference>
<evidence type="ECO:0000259" key="1">
    <source>
        <dbReference type="Pfam" id="PF07859"/>
    </source>
</evidence>
<feature type="domain" description="Alpha/beta hydrolase fold-3" evidence="1">
    <location>
        <begin position="3"/>
        <end position="62"/>
    </location>
</feature>
<dbReference type="Proteomes" id="UP000247781">
    <property type="component" value="Unassembled WGS sequence"/>
</dbReference>
<accession>A0A318HJZ9</accession>
<keyword evidence="2" id="KW-0378">Hydrolase</keyword>
<dbReference type="AlphaFoldDB" id="A0A318HJZ9"/>
<dbReference type="InterPro" id="IPR013094">
    <property type="entry name" value="AB_hydrolase_3"/>
</dbReference>
<dbReference type="EMBL" id="QJJU01000003">
    <property type="protein sequence ID" value="PXX10983.1"/>
    <property type="molecule type" value="Genomic_DNA"/>
</dbReference>
<evidence type="ECO:0000313" key="3">
    <source>
        <dbReference type="Proteomes" id="UP000247781"/>
    </source>
</evidence>
<evidence type="ECO:0000313" key="2">
    <source>
        <dbReference type="EMBL" id="PXX10983.1"/>
    </source>
</evidence>
<sequence length="88" mass="9736">MPWNHPWVSPIEGDLADYPLAVVTAGTHDPLVDSARAFARRVRDAGGRTVDYFPVGLPHGYYFFPGIYSEENVVYDLIAGALARPFGR</sequence>
<protein>
    <submittedName>
        <fullName evidence="2">Alpha/beta hydrolase family protein</fullName>
    </submittedName>
</protein>
<keyword evidence="3" id="KW-1185">Reference proteome</keyword>
<dbReference type="SUPFAM" id="SSF53474">
    <property type="entry name" value="alpha/beta-Hydrolases"/>
    <property type="match status" value="1"/>
</dbReference>
<dbReference type="GO" id="GO:0016787">
    <property type="term" value="F:hydrolase activity"/>
    <property type="evidence" value="ECO:0007669"/>
    <property type="project" value="UniProtKB-KW"/>
</dbReference>
<dbReference type="InterPro" id="IPR029058">
    <property type="entry name" value="AB_hydrolase_fold"/>
</dbReference>
<comment type="caution">
    <text evidence="2">The sequence shown here is derived from an EMBL/GenBank/DDBJ whole genome shotgun (WGS) entry which is preliminary data.</text>
</comment>
<reference evidence="3" key="1">
    <citation type="submission" date="2018-05" db="EMBL/GenBank/DDBJ databases">
        <authorList>
            <person name="Deangelis K."/>
            <person name="Huntemann M."/>
            <person name="Clum A."/>
            <person name="Pillay M."/>
            <person name="Palaniappan K."/>
            <person name="Varghese N."/>
            <person name="Mikhailova N."/>
            <person name="Stamatis D."/>
            <person name="Reddy T."/>
            <person name="Daum C."/>
            <person name="Shapiro N."/>
            <person name="Ivanova N."/>
            <person name="Kyrpides N."/>
            <person name="Woyke T."/>
        </authorList>
    </citation>
    <scope>NUCLEOTIDE SEQUENCE [LARGE SCALE GENOMIC DNA]</scope>
    <source>
        <strain evidence="3">GAS496</strain>
    </source>
</reference>
<reference evidence="2 3" key="2">
    <citation type="submission" date="2018-06" db="EMBL/GenBank/DDBJ databases">
        <title>Sequencing of bacterial isolates from soil warming experiment in Harvard Forest, Massachusetts, USA.</title>
        <authorList>
            <person name="Deangelis K.PhD."/>
        </authorList>
    </citation>
    <scope>NUCLEOTIDE SEQUENCE [LARGE SCALE GENOMIC DNA]</scope>
    <source>
        <strain evidence="2 3">GAS496</strain>
    </source>
</reference>
<organism evidence="2 3">
    <name type="scientific">Mycolicibacterium moriokaense</name>
    <dbReference type="NCBI Taxonomy" id="39691"/>
    <lineage>
        <taxon>Bacteria</taxon>
        <taxon>Bacillati</taxon>
        <taxon>Actinomycetota</taxon>
        <taxon>Actinomycetes</taxon>
        <taxon>Mycobacteriales</taxon>
        <taxon>Mycobacteriaceae</taxon>
        <taxon>Mycolicibacterium</taxon>
    </lineage>
</organism>